<evidence type="ECO:0000256" key="6">
    <source>
        <dbReference type="ARBA" id="ARBA00022705"/>
    </source>
</evidence>
<evidence type="ECO:0000259" key="11">
    <source>
        <dbReference type="Pfam" id="PF04042"/>
    </source>
</evidence>
<protein>
    <recommendedName>
        <fullName evidence="3">DNA-directed DNA polymerase</fullName>
        <ecNumber evidence="3">2.7.7.7</ecNumber>
    </recommendedName>
</protein>
<dbReference type="GO" id="GO:0003677">
    <property type="term" value="F:DNA binding"/>
    <property type="evidence" value="ECO:0007669"/>
    <property type="project" value="InterPro"/>
</dbReference>
<dbReference type="Pfam" id="PF18018">
    <property type="entry name" value="DNA_pol_D_N"/>
    <property type="match status" value="1"/>
</dbReference>
<dbReference type="GO" id="GO:0006281">
    <property type="term" value="P:DNA repair"/>
    <property type="evidence" value="ECO:0007669"/>
    <property type="project" value="UniProtKB-ARBA"/>
</dbReference>
<dbReference type="CDD" id="cd07387">
    <property type="entry name" value="MPP_PolD2_C"/>
    <property type="match status" value="1"/>
</dbReference>
<proteinExistence type="inferred from homology"/>
<keyword evidence="8" id="KW-0539">Nucleus</keyword>
<dbReference type="GO" id="GO:0006273">
    <property type="term" value="P:lagging strand elongation"/>
    <property type="evidence" value="ECO:0007669"/>
    <property type="project" value="UniProtKB-ARBA"/>
</dbReference>
<organism evidence="13 14">
    <name type="scientific">Lasallia pustulata</name>
    <dbReference type="NCBI Taxonomy" id="136370"/>
    <lineage>
        <taxon>Eukaryota</taxon>
        <taxon>Fungi</taxon>
        <taxon>Dikarya</taxon>
        <taxon>Ascomycota</taxon>
        <taxon>Pezizomycotina</taxon>
        <taxon>Lecanoromycetes</taxon>
        <taxon>OSLEUM clade</taxon>
        <taxon>Umbilicariomycetidae</taxon>
        <taxon>Umbilicariales</taxon>
        <taxon>Umbilicariaceae</taxon>
        <taxon>Lasallia</taxon>
    </lineage>
</organism>
<dbReference type="AlphaFoldDB" id="A0A1W5CVN7"/>
<reference evidence="14" key="1">
    <citation type="submission" date="2017-03" db="EMBL/GenBank/DDBJ databases">
        <authorList>
            <person name="Sharma R."/>
            <person name="Thines M."/>
        </authorList>
    </citation>
    <scope>NUCLEOTIDE SEQUENCE [LARGE SCALE GENOMIC DNA]</scope>
</reference>
<dbReference type="FunFam" id="2.40.50.430:FF:000002">
    <property type="entry name" value="DNA polymerase delta subunit"/>
    <property type="match status" value="1"/>
</dbReference>
<evidence type="ECO:0000256" key="3">
    <source>
        <dbReference type="ARBA" id="ARBA00012417"/>
    </source>
</evidence>
<sequence>MAELDIEADVNALLCPPPGREYLTIERQPSHYNPLHRFDLAKGDQKHYQQQYGDMYFLRLAKLKPVVEDIAAEEWDGFQIAGEQVRRVDRVLDVRQGELCYVAGTVYMDMPLKPNILDDISKDHWIAIPPPREKYLSPTGQDQIMLEDESGRLRLIGTPLQTNMLVTGCIIAVMGTENANGDFEIVDLKVPDLPRQPQRWERDDSAAVLAKGNTKKDEERIGGGKVAIRWERDDSAAVLAKGNTKKDEERIGGGKVAIVSGLGISGDEADSLSLDLLMEFLLGEAGGSAEQQEASRISRLIIAGNSLAESAPLPSRDDLSGKRTGKKYGYDSSSYNPAPTIHLDTFLSTLLPSIPVTLLPGDSDPANVSLPQQPIHPALFPQSRAYAATAGSEEPGWFDSVTNPWEGDVDGWRLMGTGGQPVDDVYKYVDGDERLDMMESMLRWRCGAPTAPDTLWCYPFQEKDQFVIEECPHVYFVGNQPKFETTVIEGPAGQNVRLIAVPRFNERGEVVLLDMDSLDVETVKFDVYENT</sequence>
<dbReference type="InterPro" id="IPR040663">
    <property type="entry name" value="DNA_pol_D_N"/>
</dbReference>
<keyword evidence="5" id="KW-0548">Nucleotidyltransferase</keyword>
<keyword evidence="14" id="KW-1185">Reference proteome</keyword>
<evidence type="ECO:0000256" key="5">
    <source>
        <dbReference type="ARBA" id="ARBA00022695"/>
    </source>
</evidence>
<evidence type="ECO:0000256" key="10">
    <source>
        <dbReference type="SAM" id="MobiDB-lite"/>
    </source>
</evidence>
<comment type="similarity">
    <text evidence="2">Belongs to the DNA polymerase delta/II small subunit family.</text>
</comment>
<keyword evidence="4" id="KW-0808">Transferase</keyword>
<evidence type="ECO:0000256" key="2">
    <source>
        <dbReference type="ARBA" id="ARBA00006035"/>
    </source>
</evidence>
<evidence type="ECO:0000256" key="4">
    <source>
        <dbReference type="ARBA" id="ARBA00022679"/>
    </source>
</evidence>
<accession>A0A1W5CVN7</accession>
<evidence type="ECO:0000259" key="12">
    <source>
        <dbReference type="Pfam" id="PF18018"/>
    </source>
</evidence>
<evidence type="ECO:0000256" key="8">
    <source>
        <dbReference type="ARBA" id="ARBA00023242"/>
    </source>
</evidence>
<dbReference type="Proteomes" id="UP000192927">
    <property type="component" value="Unassembled WGS sequence"/>
</dbReference>
<feature type="domain" description="DNA polymerase alpha/delta/epsilon subunit B" evidence="11">
    <location>
        <begin position="256"/>
        <end position="484"/>
    </location>
</feature>
<evidence type="ECO:0000256" key="9">
    <source>
        <dbReference type="ARBA" id="ARBA00049244"/>
    </source>
</evidence>
<dbReference type="InterPro" id="IPR024826">
    <property type="entry name" value="DNA_pol_delta/II_ssu"/>
</dbReference>
<dbReference type="InterPro" id="IPR007185">
    <property type="entry name" value="DNA_pol_a/d/e_bsu"/>
</dbReference>
<feature type="region of interest" description="Disordered" evidence="10">
    <location>
        <begin position="311"/>
        <end position="331"/>
    </location>
</feature>
<dbReference type="EMBL" id="FWEW01000441">
    <property type="protein sequence ID" value="SLM34927.1"/>
    <property type="molecule type" value="Genomic_DNA"/>
</dbReference>
<evidence type="ECO:0000256" key="7">
    <source>
        <dbReference type="ARBA" id="ARBA00022932"/>
    </source>
</evidence>
<evidence type="ECO:0000256" key="1">
    <source>
        <dbReference type="ARBA" id="ARBA00004123"/>
    </source>
</evidence>
<dbReference type="InterPro" id="IPR041863">
    <property type="entry name" value="PolD2_C"/>
</dbReference>
<dbReference type="GO" id="GO:0003887">
    <property type="term" value="F:DNA-directed DNA polymerase activity"/>
    <property type="evidence" value="ECO:0007669"/>
    <property type="project" value="UniProtKB-KW"/>
</dbReference>
<comment type="subcellular location">
    <subcellularLocation>
        <location evidence="1">Nucleus</location>
    </subcellularLocation>
</comment>
<comment type="catalytic activity">
    <reaction evidence="9">
        <text>DNA(n) + a 2'-deoxyribonucleoside 5'-triphosphate = DNA(n+1) + diphosphate</text>
        <dbReference type="Rhea" id="RHEA:22508"/>
        <dbReference type="Rhea" id="RHEA-COMP:17339"/>
        <dbReference type="Rhea" id="RHEA-COMP:17340"/>
        <dbReference type="ChEBI" id="CHEBI:33019"/>
        <dbReference type="ChEBI" id="CHEBI:61560"/>
        <dbReference type="ChEBI" id="CHEBI:173112"/>
        <dbReference type="EC" id="2.7.7.7"/>
    </reaction>
</comment>
<dbReference type="GO" id="GO:0043625">
    <property type="term" value="C:delta DNA polymerase complex"/>
    <property type="evidence" value="ECO:0007669"/>
    <property type="project" value="TreeGrafter"/>
</dbReference>
<evidence type="ECO:0000313" key="14">
    <source>
        <dbReference type="Proteomes" id="UP000192927"/>
    </source>
</evidence>
<keyword evidence="7" id="KW-0239">DNA-directed DNA polymerase</keyword>
<name>A0A1W5CVN7_9LECA</name>
<evidence type="ECO:0000313" key="13">
    <source>
        <dbReference type="EMBL" id="SLM34927.1"/>
    </source>
</evidence>
<keyword evidence="6" id="KW-0235">DNA replication</keyword>
<dbReference type="PANTHER" id="PTHR10416:SF0">
    <property type="entry name" value="DNA POLYMERASE DELTA SUBUNIT 2"/>
    <property type="match status" value="1"/>
</dbReference>
<feature type="domain" description="DNA polymerase delta subunit OB-fold" evidence="12">
    <location>
        <begin position="51"/>
        <end position="187"/>
    </location>
</feature>
<dbReference type="EC" id="2.7.7.7" evidence="3"/>
<dbReference type="PANTHER" id="PTHR10416">
    <property type="entry name" value="DNA POLYMERASE DELTA SUBUNIT 2"/>
    <property type="match status" value="1"/>
</dbReference>
<dbReference type="Gene3D" id="2.40.50.430">
    <property type="match status" value="1"/>
</dbReference>
<dbReference type="Gene3D" id="3.60.21.50">
    <property type="match status" value="1"/>
</dbReference>
<dbReference type="Pfam" id="PF04042">
    <property type="entry name" value="DNA_pol_E_B"/>
    <property type="match status" value="1"/>
</dbReference>